<feature type="region of interest" description="Disordered" evidence="1">
    <location>
        <begin position="1"/>
        <end position="21"/>
    </location>
</feature>
<dbReference type="Proteomes" id="UP000485058">
    <property type="component" value="Unassembled WGS sequence"/>
</dbReference>
<dbReference type="AlphaFoldDB" id="A0A699ZL57"/>
<evidence type="ECO:0000256" key="1">
    <source>
        <dbReference type="SAM" id="MobiDB-lite"/>
    </source>
</evidence>
<reference evidence="2 3" key="1">
    <citation type="submission" date="2020-02" db="EMBL/GenBank/DDBJ databases">
        <title>Draft genome sequence of Haematococcus lacustris strain NIES-144.</title>
        <authorList>
            <person name="Morimoto D."/>
            <person name="Nakagawa S."/>
            <person name="Yoshida T."/>
            <person name="Sawayama S."/>
        </authorList>
    </citation>
    <scope>NUCLEOTIDE SEQUENCE [LARGE SCALE GENOMIC DNA]</scope>
    <source>
        <strain evidence="2 3">NIES-144</strain>
    </source>
</reference>
<protein>
    <submittedName>
        <fullName evidence="2">Nucleolar protein 6</fullName>
    </submittedName>
</protein>
<accession>A0A699ZL57</accession>
<proteinExistence type="predicted"/>
<evidence type="ECO:0000313" key="2">
    <source>
        <dbReference type="EMBL" id="GFH23021.1"/>
    </source>
</evidence>
<keyword evidence="3" id="KW-1185">Reference proteome</keyword>
<organism evidence="2 3">
    <name type="scientific">Haematococcus lacustris</name>
    <name type="common">Green alga</name>
    <name type="synonym">Haematococcus pluvialis</name>
    <dbReference type="NCBI Taxonomy" id="44745"/>
    <lineage>
        <taxon>Eukaryota</taxon>
        <taxon>Viridiplantae</taxon>
        <taxon>Chlorophyta</taxon>
        <taxon>core chlorophytes</taxon>
        <taxon>Chlorophyceae</taxon>
        <taxon>CS clade</taxon>
        <taxon>Chlamydomonadales</taxon>
        <taxon>Haematococcaceae</taxon>
        <taxon>Haematococcus</taxon>
    </lineage>
</organism>
<gene>
    <name evidence="2" type="ORF">HaLaN_20569</name>
</gene>
<comment type="caution">
    <text evidence="2">The sequence shown here is derived from an EMBL/GenBank/DDBJ whole genome shotgun (WGS) entry which is preliminary data.</text>
</comment>
<sequence>MHETQEAEPTGGRPAAHRPGSAGLAVERLDAPEDLLLSGHSSSALFQLQAAALLAEVRVHTPPSLAAAIAQDLADLRATLDQLPPCKVRGSEAAGFIRELGLNPEDVELDFEKPLLVTPGPGWVTQSLVQPPAGQPLVLDLAVLMPGTCFFRKAHLNHR</sequence>
<name>A0A699ZL57_HAELA</name>
<evidence type="ECO:0000313" key="3">
    <source>
        <dbReference type="Proteomes" id="UP000485058"/>
    </source>
</evidence>
<dbReference type="EMBL" id="BLLF01002176">
    <property type="protein sequence ID" value="GFH23021.1"/>
    <property type="molecule type" value="Genomic_DNA"/>
</dbReference>